<dbReference type="PROSITE" id="PS51786">
    <property type="entry name" value="LON_PROTEOLYTIC"/>
    <property type="match status" value="1"/>
</dbReference>
<dbReference type="Proteomes" id="UP000799118">
    <property type="component" value="Unassembled WGS sequence"/>
</dbReference>
<keyword evidence="5" id="KW-0067">ATP-binding</keyword>
<dbReference type="Pfam" id="PF22667">
    <property type="entry name" value="Lon_lid"/>
    <property type="match status" value="1"/>
</dbReference>
<reference evidence="9" key="1">
    <citation type="journal article" date="2019" name="Environ. Microbiol.">
        <title>Fungal ecological strategies reflected in gene transcription - a case study of two litter decomposers.</title>
        <authorList>
            <person name="Barbi F."/>
            <person name="Kohler A."/>
            <person name="Barry K."/>
            <person name="Baskaran P."/>
            <person name="Daum C."/>
            <person name="Fauchery L."/>
            <person name="Ihrmark K."/>
            <person name="Kuo A."/>
            <person name="LaButti K."/>
            <person name="Lipzen A."/>
            <person name="Morin E."/>
            <person name="Grigoriev I.V."/>
            <person name="Henrissat B."/>
            <person name="Lindahl B."/>
            <person name="Martin F."/>
        </authorList>
    </citation>
    <scope>NUCLEOTIDE SEQUENCE</scope>
    <source>
        <strain evidence="9">JB14</strain>
    </source>
</reference>
<gene>
    <name evidence="9" type="ORF">BT96DRAFT_1057820</name>
</gene>
<dbReference type="PANTHER" id="PTHR10046">
    <property type="entry name" value="ATP DEPENDENT LON PROTEASE FAMILY MEMBER"/>
    <property type="match status" value="1"/>
</dbReference>
<accession>A0A6A4I7W5</accession>
<feature type="active site" evidence="6">
    <location>
        <position position="942"/>
    </location>
</feature>
<feature type="active site" evidence="6">
    <location>
        <position position="899"/>
    </location>
</feature>
<evidence type="ECO:0000256" key="6">
    <source>
        <dbReference type="PROSITE-ProRule" id="PRU01122"/>
    </source>
</evidence>
<keyword evidence="3 6" id="KW-0378">Hydrolase</keyword>
<dbReference type="SUPFAM" id="SSF52540">
    <property type="entry name" value="P-loop containing nucleoside triphosphate hydrolases"/>
    <property type="match status" value="1"/>
</dbReference>
<dbReference type="InterPro" id="IPR027065">
    <property type="entry name" value="Lon_Prtase"/>
</dbReference>
<dbReference type="SUPFAM" id="SSF54211">
    <property type="entry name" value="Ribosomal protein S5 domain 2-like"/>
    <property type="match status" value="1"/>
</dbReference>
<sequence length="992" mass="108169">MSRPSKLYVLPLPLGVILLPASRVTIPLSTEVGEALLALFEKNESLPIVAAVPANTSPVQYGTAARVLRLIRPPLGRSNLESGERQSRVYLASLHGLTRVCLDEPYDYEKQANKLAFDSTIPKLVTRKISYPSSFQLKDSVGVDSNSARDSIIKFKAAALRVLQHMAQNSQQQARKDAFYKIAAMLEELKEDADGLESQDSHSSARENLDRAAWMADVLVGSVLGQGVRTSTANDWENEDWADKLALLCTSNSLSRIQLATTILTKLHTKLEVTSRIANAVDESLSKQQKEFFLRQQLRAIEKELKELQAPTGVSGNPNSSPGSAVRQNSDLDLDPNESDDVELIDIRRKLEAMEPGSEERKAGVREWRRLRRLMGASGGGGGSGSVEGGVIRGWKWFTALPWPSVTQPSAPPSQSLITTSAFLADARAQLDSDHYGLDKVKKRLIEYLAVVKLKELSELAEEQRLVLEAQKPEVVEAFDDVAGPADADGREKDLQVALRQTQVPIENKPVKARKAKGVKGPILLFVGPPGTGKTSLGQSIARALGRPFHRISLGGVRDEAEIRGHRRTYVASGPGLIVQALRKAGRPDFVCLLDEIDKIGSSNFHGDPGAALLEVLDPEAKLLDHYINVPIDLSQVLFICTANSLETISAPLLDRCEVVVLPGYTHDEKLHIARRFLLPKQLKANGLTEEHVKFTEEALKTIATRYTREAGVRTLERSIGSVVRFKAVEWAECLDTINAQDGRIAINEASSPSSSTDLSVINLNDSSKSTLYKPLVQESELERFSASLDWEDGDESLAERNKGSRRGVVYGLVVMGQGEGGILPVETIIIPTGGRLRLTGSLGDVIKESGELALSWVKTHAYDIGITTSPFQDPLKGPNPIDIHLHLPAGAQKKDGPSAGVAMTCALVSLLTGECVPTDVAMTGEITLRGRVTPVGGIKEKVLGAHRAQIRKIRNAMEFVFVRDLQEALEAAFGKGVIGWRRGMNMLESRL</sequence>
<evidence type="ECO:0000259" key="8">
    <source>
        <dbReference type="PROSITE" id="PS51786"/>
    </source>
</evidence>
<dbReference type="Pfam" id="PF05362">
    <property type="entry name" value="Lon_C"/>
    <property type="match status" value="1"/>
</dbReference>
<protein>
    <submittedName>
        <fullName evidence="9">P-loop containing nucleoside triphosphate hydrolase protein</fullName>
    </submittedName>
</protein>
<dbReference type="InterPro" id="IPR020568">
    <property type="entry name" value="Ribosomal_Su5_D2-typ_SF"/>
</dbReference>
<dbReference type="OrthoDB" id="2411602at2759"/>
<dbReference type="InterPro" id="IPR003593">
    <property type="entry name" value="AAA+_ATPase"/>
</dbReference>
<dbReference type="AlphaFoldDB" id="A0A6A4I7W5"/>
<evidence type="ECO:0000256" key="2">
    <source>
        <dbReference type="ARBA" id="ARBA00022741"/>
    </source>
</evidence>
<keyword evidence="4 6" id="KW-0720">Serine protease</keyword>
<name>A0A6A4I7W5_9AGAR</name>
<dbReference type="Gene3D" id="3.30.230.10">
    <property type="match status" value="1"/>
</dbReference>
<dbReference type="GO" id="GO:0006508">
    <property type="term" value="P:proteolysis"/>
    <property type="evidence" value="ECO:0007669"/>
    <property type="project" value="UniProtKB-KW"/>
</dbReference>
<dbReference type="InterPro" id="IPR008269">
    <property type="entry name" value="Lon_proteolytic"/>
</dbReference>
<feature type="domain" description="Lon proteolytic" evidence="8">
    <location>
        <begin position="804"/>
        <end position="976"/>
    </location>
</feature>
<dbReference type="CDD" id="cd19500">
    <property type="entry name" value="RecA-like_Lon"/>
    <property type="match status" value="1"/>
</dbReference>
<dbReference type="InterPro" id="IPR008268">
    <property type="entry name" value="Peptidase_S16_AS"/>
</dbReference>
<dbReference type="GO" id="GO:0030163">
    <property type="term" value="P:protein catabolic process"/>
    <property type="evidence" value="ECO:0007669"/>
    <property type="project" value="InterPro"/>
</dbReference>
<dbReference type="GO" id="GO:0004252">
    <property type="term" value="F:serine-type endopeptidase activity"/>
    <property type="evidence" value="ECO:0007669"/>
    <property type="project" value="UniProtKB-UniRule"/>
</dbReference>
<evidence type="ECO:0000256" key="1">
    <source>
        <dbReference type="ARBA" id="ARBA00022670"/>
    </source>
</evidence>
<evidence type="ECO:0000256" key="3">
    <source>
        <dbReference type="ARBA" id="ARBA00022801"/>
    </source>
</evidence>
<dbReference type="Gene3D" id="1.20.58.1480">
    <property type="match status" value="1"/>
</dbReference>
<dbReference type="Gene3D" id="3.40.50.300">
    <property type="entry name" value="P-loop containing nucleotide triphosphate hydrolases"/>
    <property type="match status" value="1"/>
</dbReference>
<dbReference type="InterPro" id="IPR054594">
    <property type="entry name" value="Lon_lid"/>
</dbReference>
<evidence type="ECO:0000313" key="9">
    <source>
        <dbReference type="EMBL" id="KAE9406060.1"/>
    </source>
</evidence>
<evidence type="ECO:0000256" key="4">
    <source>
        <dbReference type="ARBA" id="ARBA00022825"/>
    </source>
</evidence>
<evidence type="ECO:0000256" key="7">
    <source>
        <dbReference type="SAM" id="MobiDB-lite"/>
    </source>
</evidence>
<comment type="similarity">
    <text evidence="6">Belongs to the peptidase S16 family.</text>
</comment>
<organism evidence="9 10">
    <name type="scientific">Gymnopus androsaceus JB14</name>
    <dbReference type="NCBI Taxonomy" id="1447944"/>
    <lineage>
        <taxon>Eukaryota</taxon>
        <taxon>Fungi</taxon>
        <taxon>Dikarya</taxon>
        <taxon>Basidiomycota</taxon>
        <taxon>Agaricomycotina</taxon>
        <taxon>Agaricomycetes</taxon>
        <taxon>Agaricomycetidae</taxon>
        <taxon>Agaricales</taxon>
        <taxon>Marasmiineae</taxon>
        <taxon>Omphalotaceae</taxon>
        <taxon>Gymnopus</taxon>
    </lineage>
</organism>
<keyword evidence="1 6" id="KW-0645">Protease</keyword>
<keyword evidence="10" id="KW-1185">Reference proteome</keyword>
<dbReference type="PRINTS" id="PR00830">
    <property type="entry name" value="ENDOLAPTASE"/>
</dbReference>
<dbReference type="GO" id="GO:0016887">
    <property type="term" value="F:ATP hydrolysis activity"/>
    <property type="evidence" value="ECO:0007669"/>
    <property type="project" value="InterPro"/>
</dbReference>
<dbReference type="InterPro" id="IPR014721">
    <property type="entry name" value="Ribsml_uS5_D2-typ_fold_subgr"/>
</dbReference>
<evidence type="ECO:0000256" key="5">
    <source>
        <dbReference type="ARBA" id="ARBA00022840"/>
    </source>
</evidence>
<dbReference type="GO" id="GO:0004176">
    <property type="term" value="F:ATP-dependent peptidase activity"/>
    <property type="evidence" value="ECO:0007669"/>
    <property type="project" value="UniProtKB-UniRule"/>
</dbReference>
<dbReference type="Gene3D" id="1.10.8.60">
    <property type="match status" value="1"/>
</dbReference>
<dbReference type="InterPro" id="IPR003959">
    <property type="entry name" value="ATPase_AAA_core"/>
</dbReference>
<evidence type="ECO:0000313" key="10">
    <source>
        <dbReference type="Proteomes" id="UP000799118"/>
    </source>
</evidence>
<dbReference type="SMART" id="SM00382">
    <property type="entry name" value="AAA"/>
    <property type="match status" value="1"/>
</dbReference>
<dbReference type="InterPro" id="IPR027417">
    <property type="entry name" value="P-loop_NTPase"/>
</dbReference>
<dbReference type="GO" id="GO:0005524">
    <property type="term" value="F:ATP binding"/>
    <property type="evidence" value="ECO:0007669"/>
    <property type="project" value="UniProtKB-KW"/>
</dbReference>
<keyword evidence="2" id="KW-0547">Nucleotide-binding</keyword>
<dbReference type="PROSITE" id="PS01046">
    <property type="entry name" value="LON_SER"/>
    <property type="match status" value="1"/>
</dbReference>
<dbReference type="Pfam" id="PF00004">
    <property type="entry name" value="AAA"/>
    <property type="match status" value="1"/>
</dbReference>
<feature type="region of interest" description="Disordered" evidence="7">
    <location>
        <begin position="309"/>
        <end position="339"/>
    </location>
</feature>
<proteinExistence type="inferred from homology"/>
<dbReference type="EMBL" id="ML769404">
    <property type="protein sequence ID" value="KAE9406060.1"/>
    <property type="molecule type" value="Genomic_DNA"/>
</dbReference>
<feature type="compositionally biased region" description="Low complexity" evidence="7">
    <location>
        <begin position="315"/>
        <end position="324"/>
    </location>
</feature>